<keyword evidence="2" id="KW-1185">Reference proteome</keyword>
<dbReference type="PANTHER" id="PTHR43524:SF1">
    <property type="entry name" value="RADICAL SAM SUPERFAMILY PROTEIN"/>
    <property type="match status" value="1"/>
</dbReference>
<accession>A0A562JJY6</accession>
<evidence type="ECO:0000313" key="1">
    <source>
        <dbReference type="EMBL" id="TWH83491.1"/>
    </source>
</evidence>
<name>A0A562JJY6_9FIRM</name>
<reference evidence="1 2" key="1">
    <citation type="submission" date="2019-07" db="EMBL/GenBank/DDBJ databases">
        <title>Genomic Encyclopedia of Type Strains, Phase I: the one thousand microbial genomes (KMG-I) project.</title>
        <authorList>
            <person name="Kyrpides N."/>
        </authorList>
    </citation>
    <scope>NUCLEOTIDE SEQUENCE [LARGE SCALE GENOMIC DNA]</scope>
    <source>
        <strain evidence="1 2">DSM 13558</strain>
    </source>
</reference>
<dbReference type="RefSeq" id="WP_145078478.1">
    <property type="nucleotide sequence ID" value="NZ_VLKH01000001.1"/>
</dbReference>
<evidence type="ECO:0000313" key="2">
    <source>
        <dbReference type="Proteomes" id="UP000315343"/>
    </source>
</evidence>
<protein>
    <submittedName>
        <fullName evidence="1">Uncharacterized protein</fullName>
    </submittedName>
</protein>
<dbReference type="AlphaFoldDB" id="A0A562JJY6"/>
<dbReference type="PANTHER" id="PTHR43524">
    <property type="entry name" value="RADICAL SAM SUPERFAMILY PROTEIN"/>
    <property type="match status" value="1"/>
</dbReference>
<sequence>MDNYELTYAVIKTAVENGIRYIQDNPKRGVRNLLDLGEYFARGRFQKDFFELAHGILKNEDSYYYDIIESLIKNTKHKSIVDFGINIGFNSMTYGANIIRENEKKFGYNIPWVIVFDFEKSNDDHISVHEADRLIQEGKKTGIYSYMIMLGKNIEMFDEMYAAIEKNRDCAIVIFIDPCIIDEETAKKLSNLSNICINVIIEDDCTLAVEKTNILKKYKCFYGGYMYYNDNNASDIMNGVVSNKLLSASMNFAVLVKDQECSDETSIKVYEYIYNSRTRTNHPVCLMDFYGDIARIDSIISEESFFLSIDSSGQATASSLYGAKSYLNITESSLADVLKNIQIINH</sequence>
<proteinExistence type="predicted"/>
<dbReference type="OrthoDB" id="1778552at2"/>
<dbReference type="EMBL" id="VLKH01000001">
    <property type="protein sequence ID" value="TWH83491.1"/>
    <property type="molecule type" value="Genomic_DNA"/>
</dbReference>
<gene>
    <name evidence="1" type="ORF">LY60_00098</name>
</gene>
<organism evidence="1 2">
    <name type="scientific">Sedimentibacter saalensis</name>
    <dbReference type="NCBI Taxonomy" id="130788"/>
    <lineage>
        <taxon>Bacteria</taxon>
        <taxon>Bacillati</taxon>
        <taxon>Bacillota</taxon>
        <taxon>Tissierellia</taxon>
        <taxon>Sedimentibacter</taxon>
    </lineage>
</organism>
<comment type="caution">
    <text evidence="1">The sequence shown here is derived from an EMBL/GenBank/DDBJ whole genome shotgun (WGS) entry which is preliminary data.</text>
</comment>
<dbReference type="Proteomes" id="UP000315343">
    <property type="component" value="Unassembled WGS sequence"/>
</dbReference>